<dbReference type="NCBIfam" id="TIGR02532">
    <property type="entry name" value="IV_pilin_GFxxxE"/>
    <property type="match status" value="1"/>
</dbReference>
<keyword evidence="3" id="KW-1185">Reference proteome</keyword>
<name>A0A921TCM5_9RHOB</name>
<dbReference type="AlphaFoldDB" id="A0A921TCM5"/>
<evidence type="ECO:0000313" key="2">
    <source>
        <dbReference type="EMBL" id="KAF0675838.1"/>
    </source>
</evidence>
<comment type="caution">
    <text evidence="2">The sequence shown here is derived from an EMBL/GenBank/DDBJ whole genome shotgun (WGS) entry which is preliminary data.</text>
</comment>
<dbReference type="EMBL" id="APKE01000022">
    <property type="protein sequence ID" value="KAF0675838.1"/>
    <property type="molecule type" value="Genomic_DNA"/>
</dbReference>
<dbReference type="Gene3D" id="3.55.40.10">
    <property type="entry name" value="minor pseudopilin epsh domain"/>
    <property type="match status" value="1"/>
</dbReference>
<gene>
    <name evidence="2" type="ORF">PMES_01924</name>
</gene>
<feature type="transmembrane region" description="Helical" evidence="1">
    <location>
        <begin position="21"/>
        <end position="44"/>
    </location>
</feature>
<protein>
    <submittedName>
        <fullName evidence="2">General secretion pathway protein H</fullName>
    </submittedName>
</protein>
<evidence type="ECO:0000313" key="3">
    <source>
        <dbReference type="Proteomes" id="UP000698242"/>
    </source>
</evidence>
<dbReference type="SUPFAM" id="SSF54523">
    <property type="entry name" value="Pili subunits"/>
    <property type="match status" value="1"/>
</dbReference>
<reference evidence="2" key="1">
    <citation type="submission" date="2013-03" db="EMBL/GenBank/DDBJ databases">
        <title>Genome Sequence of the Profundibacterium mesophilum strain KAUST100406-0324T from Red Sea, a novel genus in the family Rhodobacteraceae.</title>
        <authorList>
            <person name="Essack M."/>
            <person name="Alam I."/>
            <person name="Lafi F."/>
            <person name="Alawi W."/>
            <person name="Kamanu F."/>
            <person name="Al-Suwailem A."/>
            <person name="Lee O.O."/>
            <person name="Xu Y."/>
            <person name="Bajic V."/>
            <person name="Qian P.-Y."/>
            <person name="Archer J."/>
        </authorList>
    </citation>
    <scope>NUCLEOTIDE SEQUENCE</scope>
    <source>
        <strain evidence="2">KAUST100406-0324</strain>
    </source>
</reference>
<evidence type="ECO:0000256" key="1">
    <source>
        <dbReference type="SAM" id="Phobius"/>
    </source>
</evidence>
<keyword evidence="1" id="KW-0812">Transmembrane</keyword>
<keyword evidence="1" id="KW-0472">Membrane</keyword>
<proteinExistence type="predicted"/>
<dbReference type="InterPro" id="IPR045584">
    <property type="entry name" value="Pilin-like"/>
</dbReference>
<dbReference type="PROSITE" id="PS00409">
    <property type="entry name" value="PROKAR_NTER_METHYL"/>
    <property type="match status" value="1"/>
</dbReference>
<accession>A0A921TCM5</accession>
<dbReference type="Pfam" id="PF07963">
    <property type="entry name" value="N_methyl"/>
    <property type="match status" value="1"/>
</dbReference>
<organism evidence="2 3">
    <name type="scientific">Profundibacterium mesophilum KAUST100406-0324</name>
    <dbReference type="NCBI Taxonomy" id="1037889"/>
    <lineage>
        <taxon>Bacteria</taxon>
        <taxon>Pseudomonadati</taxon>
        <taxon>Pseudomonadota</taxon>
        <taxon>Alphaproteobacteria</taxon>
        <taxon>Rhodobacterales</taxon>
        <taxon>Roseobacteraceae</taxon>
        <taxon>Profundibacterium</taxon>
    </lineage>
</organism>
<dbReference type="Proteomes" id="UP000698242">
    <property type="component" value="Unassembled WGS sequence"/>
</dbReference>
<dbReference type="InterPro" id="IPR012902">
    <property type="entry name" value="N_methyl_site"/>
</dbReference>
<sequence>MARRVPASSHPLRPAPRQGDAGVTLVEILVVIAIIGVLAGALSLTIGGGLGAPRAGDEARQLAARLNRAGELAMITGVPALLVWDAQSYRFAAQGPEGWELHPEPLLAERRALPGGLALRSTGETQSPYAILPDARPAPGGPLTLELARPGTNGWHVRHDGFGAHAAAGAAAP</sequence>
<keyword evidence="1" id="KW-1133">Transmembrane helix</keyword>